<accession>A0A7S0ZAH6</accession>
<evidence type="ECO:0000256" key="6">
    <source>
        <dbReference type="SAM" id="SignalP"/>
    </source>
</evidence>
<reference evidence="8" key="1">
    <citation type="submission" date="2021-01" db="EMBL/GenBank/DDBJ databases">
        <authorList>
            <person name="Corre E."/>
            <person name="Pelletier E."/>
            <person name="Niang G."/>
            <person name="Scheremetjew M."/>
            <person name="Finn R."/>
            <person name="Kale V."/>
            <person name="Holt S."/>
            <person name="Cochrane G."/>
            <person name="Meng A."/>
            <person name="Brown T."/>
            <person name="Cohen L."/>
        </authorList>
    </citation>
    <scope>NUCLEOTIDE SEQUENCE</scope>
    <source>
        <strain evidence="8">CCMP3278</strain>
    </source>
</reference>
<evidence type="ECO:0000259" key="7">
    <source>
        <dbReference type="SMART" id="SM00835"/>
    </source>
</evidence>
<dbReference type="GO" id="GO:0030145">
    <property type="term" value="F:manganese ion binding"/>
    <property type="evidence" value="ECO:0007669"/>
    <property type="project" value="InterPro"/>
</dbReference>
<feature type="signal peptide" evidence="6">
    <location>
        <begin position="1"/>
        <end position="28"/>
    </location>
</feature>
<dbReference type="SMART" id="SM00835">
    <property type="entry name" value="Cupin_1"/>
    <property type="match status" value="1"/>
</dbReference>
<keyword evidence="4" id="KW-0479">Metal-binding</keyword>
<evidence type="ECO:0000256" key="5">
    <source>
        <dbReference type="ARBA" id="ARBA00023211"/>
    </source>
</evidence>
<dbReference type="Pfam" id="PF00190">
    <property type="entry name" value="Cupin_1"/>
    <property type="match status" value="1"/>
</dbReference>
<evidence type="ECO:0000313" key="8">
    <source>
        <dbReference type="EMBL" id="CAD8815778.1"/>
    </source>
</evidence>
<dbReference type="InterPro" id="IPR006045">
    <property type="entry name" value="Cupin_1"/>
</dbReference>
<organism evidence="8">
    <name type="scientific">Timspurckia oligopyrenoides</name>
    <dbReference type="NCBI Taxonomy" id="708627"/>
    <lineage>
        <taxon>Eukaryota</taxon>
        <taxon>Rhodophyta</taxon>
        <taxon>Bangiophyceae</taxon>
        <taxon>Porphyridiales</taxon>
        <taxon>Porphyridiaceae</taxon>
        <taxon>Timspurckia</taxon>
    </lineage>
</organism>
<feature type="domain" description="Cupin type-1" evidence="7">
    <location>
        <begin position="45"/>
        <end position="187"/>
    </location>
</feature>
<name>A0A7S0ZAH6_9RHOD</name>
<evidence type="ECO:0000256" key="4">
    <source>
        <dbReference type="ARBA" id="ARBA00022723"/>
    </source>
</evidence>
<dbReference type="SUPFAM" id="SSF51182">
    <property type="entry name" value="RmlC-like cupins"/>
    <property type="match status" value="1"/>
</dbReference>
<dbReference type="AlphaFoldDB" id="A0A7S0ZAH6"/>
<dbReference type="EMBL" id="HBFP01000223">
    <property type="protein sequence ID" value="CAD8815778.1"/>
    <property type="molecule type" value="Transcribed_RNA"/>
</dbReference>
<keyword evidence="5" id="KW-0464">Manganese</keyword>
<dbReference type="InterPro" id="IPR014710">
    <property type="entry name" value="RmlC-like_jellyroll"/>
</dbReference>
<feature type="chain" id="PRO_5030742207" description="Cupin type-1 domain-containing protein" evidence="6">
    <location>
        <begin position="29"/>
        <end position="221"/>
    </location>
</feature>
<dbReference type="CDD" id="cd02241">
    <property type="entry name" value="cupin_OxOx"/>
    <property type="match status" value="1"/>
</dbReference>
<dbReference type="PANTHER" id="PTHR31238">
    <property type="entry name" value="GERMIN-LIKE PROTEIN SUBFAMILY 3 MEMBER 3"/>
    <property type="match status" value="1"/>
</dbReference>
<dbReference type="InterPro" id="IPR011051">
    <property type="entry name" value="RmlC_Cupin_sf"/>
</dbReference>
<keyword evidence="6" id="KW-0732">Signal</keyword>
<dbReference type="GO" id="GO:0005576">
    <property type="term" value="C:extracellular region"/>
    <property type="evidence" value="ECO:0007669"/>
    <property type="project" value="UniProtKB-SubCell"/>
</dbReference>
<dbReference type="Gene3D" id="2.60.120.10">
    <property type="entry name" value="Jelly Rolls"/>
    <property type="match status" value="1"/>
</dbReference>
<evidence type="ECO:0000256" key="1">
    <source>
        <dbReference type="ARBA" id="ARBA00004613"/>
    </source>
</evidence>
<evidence type="ECO:0000256" key="2">
    <source>
        <dbReference type="ARBA" id="ARBA00007456"/>
    </source>
</evidence>
<gene>
    <name evidence="8" type="ORF">TOLI1172_LOCUS166</name>
</gene>
<dbReference type="InterPro" id="IPR001929">
    <property type="entry name" value="Germin"/>
</dbReference>
<comment type="similarity">
    <text evidence="2">Belongs to the germin family.</text>
</comment>
<dbReference type="PRINTS" id="PR00325">
    <property type="entry name" value="GERMIN"/>
</dbReference>
<comment type="subcellular location">
    <subcellularLocation>
        <location evidence="1">Secreted</location>
    </subcellularLocation>
</comment>
<keyword evidence="3" id="KW-0964">Secreted</keyword>
<evidence type="ECO:0000256" key="3">
    <source>
        <dbReference type="ARBA" id="ARBA00022525"/>
    </source>
</evidence>
<proteinExistence type="inferred from homology"/>
<sequence>MSVEKMAMNLSIQVLLVALVVLVSHVLAQDGRIELPEDAFAFDIFNADVGSTGEGGTIQALDSRNTPGLEGMGISQSLFRVQPGAINSPHLHPRATELLFVIQGVIRVCFVEENGGNLFCNTLGAGMSTVFPLGHIHFQQNIGTTEAVYNSVLNSDNPGVTSIANRLFQFNNDVLSSAFGISATDIATLRDIIPANPAVQGPQPLETTFDPTEFNETLPFL</sequence>
<protein>
    <recommendedName>
        <fullName evidence="7">Cupin type-1 domain-containing protein</fullName>
    </recommendedName>
</protein>